<evidence type="ECO:0000313" key="3">
    <source>
        <dbReference type="Proteomes" id="UP000054018"/>
    </source>
</evidence>
<feature type="compositionally biased region" description="Basic residues" evidence="1">
    <location>
        <begin position="60"/>
        <end position="69"/>
    </location>
</feature>
<protein>
    <submittedName>
        <fullName evidence="2">Uncharacterized protein</fullName>
    </submittedName>
</protein>
<dbReference type="EMBL" id="KN833738">
    <property type="protein sequence ID" value="KIK22561.1"/>
    <property type="molecule type" value="Genomic_DNA"/>
</dbReference>
<dbReference type="AlphaFoldDB" id="A0A0C9Z0K4"/>
<organism evidence="2 3">
    <name type="scientific">Pisolithus microcarpus 441</name>
    <dbReference type="NCBI Taxonomy" id="765257"/>
    <lineage>
        <taxon>Eukaryota</taxon>
        <taxon>Fungi</taxon>
        <taxon>Dikarya</taxon>
        <taxon>Basidiomycota</taxon>
        <taxon>Agaricomycotina</taxon>
        <taxon>Agaricomycetes</taxon>
        <taxon>Agaricomycetidae</taxon>
        <taxon>Boletales</taxon>
        <taxon>Sclerodermatineae</taxon>
        <taxon>Pisolithaceae</taxon>
        <taxon>Pisolithus</taxon>
    </lineage>
</organism>
<reference evidence="3" key="2">
    <citation type="submission" date="2015-01" db="EMBL/GenBank/DDBJ databases">
        <title>Evolutionary Origins and Diversification of the Mycorrhizal Mutualists.</title>
        <authorList>
            <consortium name="DOE Joint Genome Institute"/>
            <consortium name="Mycorrhizal Genomics Consortium"/>
            <person name="Kohler A."/>
            <person name="Kuo A."/>
            <person name="Nagy L.G."/>
            <person name="Floudas D."/>
            <person name="Copeland A."/>
            <person name="Barry K.W."/>
            <person name="Cichocki N."/>
            <person name="Veneault-Fourrey C."/>
            <person name="LaButti K."/>
            <person name="Lindquist E.A."/>
            <person name="Lipzen A."/>
            <person name="Lundell T."/>
            <person name="Morin E."/>
            <person name="Murat C."/>
            <person name="Riley R."/>
            <person name="Ohm R."/>
            <person name="Sun H."/>
            <person name="Tunlid A."/>
            <person name="Henrissat B."/>
            <person name="Grigoriev I.V."/>
            <person name="Hibbett D.S."/>
            <person name="Martin F."/>
        </authorList>
    </citation>
    <scope>NUCLEOTIDE SEQUENCE [LARGE SCALE GENOMIC DNA]</scope>
    <source>
        <strain evidence="3">441</strain>
    </source>
</reference>
<name>A0A0C9Z0K4_9AGAM</name>
<feature type="region of interest" description="Disordered" evidence="1">
    <location>
        <begin position="48"/>
        <end position="83"/>
    </location>
</feature>
<reference evidence="2 3" key="1">
    <citation type="submission" date="2014-04" db="EMBL/GenBank/DDBJ databases">
        <authorList>
            <consortium name="DOE Joint Genome Institute"/>
            <person name="Kuo A."/>
            <person name="Kohler A."/>
            <person name="Costa M.D."/>
            <person name="Nagy L.G."/>
            <person name="Floudas D."/>
            <person name="Copeland A."/>
            <person name="Barry K.W."/>
            <person name="Cichocki N."/>
            <person name="Veneault-Fourrey C."/>
            <person name="LaButti K."/>
            <person name="Lindquist E.A."/>
            <person name="Lipzen A."/>
            <person name="Lundell T."/>
            <person name="Morin E."/>
            <person name="Murat C."/>
            <person name="Sun H."/>
            <person name="Tunlid A."/>
            <person name="Henrissat B."/>
            <person name="Grigoriev I.V."/>
            <person name="Hibbett D.S."/>
            <person name="Martin F."/>
            <person name="Nordberg H.P."/>
            <person name="Cantor M.N."/>
            <person name="Hua S.X."/>
        </authorList>
    </citation>
    <scope>NUCLEOTIDE SEQUENCE [LARGE SCALE GENOMIC DNA]</scope>
    <source>
        <strain evidence="2 3">441</strain>
    </source>
</reference>
<dbReference type="HOGENOM" id="CLU_2543444_0_0_1"/>
<sequence>MRISSNQYDQPQTQTTHGQACPFPSLADVLSDDDSHYIGPNTDLHCVPRIAASTPSPGRPPKRRGVFRVRPRDPNLRRHHHPK</sequence>
<keyword evidence="3" id="KW-1185">Reference proteome</keyword>
<feature type="compositionally biased region" description="Polar residues" evidence="1">
    <location>
        <begin position="1"/>
        <end position="18"/>
    </location>
</feature>
<accession>A0A0C9Z0K4</accession>
<proteinExistence type="predicted"/>
<dbReference type="Proteomes" id="UP000054018">
    <property type="component" value="Unassembled WGS sequence"/>
</dbReference>
<evidence type="ECO:0000256" key="1">
    <source>
        <dbReference type="SAM" id="MobiDB-lite"/>
    </source>
</evidence>
<feature type="region of interest" description="Disordered" evidence="1">
    <location>
        <begin position="1"/>
        <end position="27"/>
    </location>
</feature>
<gene>
    <name evidence="2" type="ORF">PISMIDRAFT_498745</name>
</gene>
<evidence type="ECO:0000313" key="2">
    <source>
        <dbReference type="EMBL" id="KIK22561.1"/>
    </source>
</evidence>